<dbReference type="AlphaFoldDB" id="A0AAJ2H644"/>
<dbReference type="Pfam" id="PF00534">
    <property type="entry name" value="Glycos_transf_1"/>
    <property type="match status" value="1"/>
</dbReference>
<dbReference type="Proteomes" id="UP001268610">
    <property type="component" value="Unassembled WGS sequence"/>
</dbReference>
<keyword evidence="2" id="KW-0808">Transferase</keyword>
<organism evidence="2 3">
    <name type="scientific">Rhizobium hidalgonense</name>
    <dbReference type="NCBI Taxonomy" id="1538159"/>
    <lineage>
        <taxon>Bacteria</taxon>
        <taxon>Pseudomonadati</taxon>
        <taxon>Pseudomonadota</taxon>
        <taxon>Alphaproteobacteria</taxon>
        <taxon>Hyphomicrobiales</taxon>
        <taxon>Rhizobiaceae</taxon>
        <taxon>Rhizobium/Agrobacterium group</taxon>
        <taxon>Rhizobium</taxon>
    </lineage>
</organism>
<dbReference type="GO" id="GO:0016757">
    <property type="term" value="F:glycosyltransferase activity"/>
    <property type="evidence" value="ECO:0007669"/>
    <property type="project" value="UniProtKB-KW"/>
</dbReference>
<accession>A0AAJ2H644</accession>
<feature type="non-terminal residue" evidence="2">
    <location>
        <position position="148"/>
    </location>
</feature>
<dbReference type="PANTHER" id="PTHR12526">
    <property type="entry name" value="GLYCOSYLTRANSFERASE"/>
    <property type="match status" value="1"/>
</dbReference>
<dbReference type="SUPFAM" id="SSF53756">
    <property type="entry name" value="UDP-Glycosyltransferase/glycogen phosphorylase"/>
    <property type="match status" value="1"/>
</dbReference>
<proteinExistence type="predicted"/>
<reference evidence="2" key="1">
    <citation type="submission" date="2023-04" db="EMBL/GenBank/DDBJ databases">
        <title>Genomic characterization of faba bean (Vicia faba) microsymbionts in Mexican soils.</title>
        <authorList>
            <person name="Rivera Orduna F.N."/>
            <person name="Guevara-Luna J."/>
            <person name="Yan J."/>
            <person name="Arroyo-Herrera I."/>
            <person name="Li Y."/>
            <person name="Vasquez-Murrieta M.S."/>
            <person name="Wang E.T."/>
        </authorList>
    </citation>
    <scope>NUCLEOTIDE SEQUENCE</scope>
    <source>
        <strain evidence="2">CH26</strain>
    </source>
</reference>
<gene>
    <name evidence="2" type="ORF">RJJ65_37830</name>
</gene>
<evidence type="ECO:0000313" key="2">
    <source>
        <dbReference type="EMBL" id="MDR9778303.1"/>
    </source>
</evidence>
<dbReference type="EMBL" id="JAVLSF010000675">
    <property type="protein sequence ID" value="MDR9778303.1"/>
    <property type="molecule type" value="Genomic_DNA"/>
</dbReference>
<dbReference type="EC" id="2.4.-.-" evidence="2"/>
<dbReference type="InterPro" id="IPR001296">
    <property type="entry name" value="Glyco_trans_1"/>
</dbReference>
<dbReference type="RefSeq" id="WP_310866395.1">
    <property type="nucleotide sequence ID" value="NZ_JAVLSF010000675.1"/>
</dbReference>
<feature type="domain" description="Glycosyl transferase family 1" evidence="1">
    <location>
        <begin position="5"/>
        <end position="144"/>
    </location>
</feature>
<sequence>VDVQESWDVMFVGRVHKIKQVDHALHAFAQSGLTGRMAIIGDGPERGMVQQLISTLHLQDRVDFIGKVKNPASYLIKTKCLIMTSFDEGGFIPLTIAEALSLNIPVVTYEFSESVSCFFKNNLMEKALVPRQQIDFLAKQLKQVVFAP</sequence>
<dbReference type="PANTHER" id="PTHR12526:SF630">
    <property type="entry name" value="GLYCOSYLTRANSFERASE"/>
    <property type="match status" value="1"/>
</dbReference>
<evidence type="ECO:0000259" key="1">
    <source>
        <dbReference type="Pfam" id="PF00534"/>
    </source>
</evidence>
<name>A0AAJ2H644_9HYPH</name>
<feature type="non-terminal residue" evidence="2">
    <location>
        <position position="1"/>
    </location>
</feature>
<keyword evidence="2" id="KW-0328">Glycosyltransferase</keyword>
<protein>
    <submittedName>
        <fullName evidence="2">Glycosyltransferase</fullName>
        <ecNumber evidence="2">2.4.-.-</ecNumber>
    </submittedName>
</protein>
<evidence type="ECO:0000313" key="3">
    <source>
        <dbReference type="Proteomes" id="UP001268610"/>
    </source>
</evidence>
<comment type="caution">
    <text evidence="2">The sequence shown here is derived from an EMBL/GenBank/DDBJ whole genome shotgun (WGS) entry which is preliminary data.</text>
</comment>
<dbReference type="Gene3D" id="3.40.50.2000">
    <property type="entry name" value="Glycogen Phosphorylase B"/>
    <property type="match status" value="1"/>
</dbReference>